<proteinExistence type="predicted"/>
<gene>
    <name evidence="1" type="ORF">AWN73_18250</name>
</gene>
<accession>A0A2S7F7B4</accession>
<name>A0A2S7F7B4_CLOBU</name>
<evidence type="ECO:0000313" key="2">
    <source>
        <dbReference type="Proteomes" id="UP000238081"/>
    </source>
</evidence>
<dbReference type="RefSeq" id="WP_052188414.1">
    <property type="nucleotide sequence ID" value="NZ_JSEG01000019.1"/>
</dbReference>
<organism evidence="1 2">
    <name type="scientific">Clostridium butyricum</name>
    <dbReference type="NCBI Taxonomy" id="1492"/>
    <lineage>
        <taxon>Bacteria</taxon>
        <taxon>Bacillati</taxon>
        <taxon>Bacillota</taxon>
        <taxon>Clostridia</taxon>
        <taxon>Eubacteriales</taxon>
        <taxon>Clostridiaceae</taxon>
        <taxon>Clostridium</taxon>
    </lineage>
</organism>
<dbReference type="Proteomes" id="UP000238081">
    <property type="component" value="Unassembled WGS sequence"/>
</dbReference>
<protein>
    <submittedName>
        <fullName evidence="1">Uncharacterized protein</fullName>
    </submittedName>
</protein>
<dbReference type="AlphaFoldDB" id="A0A2S7F7B4"/>
<sequence length="978" mass="116144">MSYENKEIYTNEPKRIWKQGNNPYRSIVFWGWNNNNEPSFLILYGIHDFKEKKSYYVDGSDVERFENVLDDYVTYTSYNILNGREGHLPSFEAVNIVEDGGYYNRDKQHEFPKMYYKKDSRSDGWSRKLNDDGIVKEYKKFDEGYGIKIPYFEEFSYSELVNMVLDSGMVFENFRFAEDPNNILTIPENLNDYYELLCIMMSNKNLYTRKKKLIELLEVCKNTDIYKYIFKFGSTELLSGLFLESAKREIKDFIDEAQFIHKENIHYSEISYVQGLKRCAEIYLNSVNKEKRREREKWIKDNICNIDLNIIKLDNKEIPEGQTLNGSRYRKLSLQEKLKEYNGHYERKENGGWDFVRVRFKDRYKKGPFNDGVVFDIKAFKNTIQEAEAYKMADVIGKIAYYLDAPRLHYYFKGNSLNKELNYFKRYVRRIIESYSENDHEKFMEAVTSLFTSYTENDFLCKFKGNFQFNYYIKNLLYFDFKEKPPIGWDNWRERSDWMENDQLLKLNGRYEYRKDIWDNHLEKVLYIASNAQINVILKACYFILKESEKTIDLIEKMNYRDIIKVANSAYEPLAKMFKEVLERKLNKEIIFDFSIMSDLMNNDNKDINNLSMGYFKRTNGYITSNNILELMFFDDLEKWTEYIKFNINSIDPHKYGEFIKAFICSDDRFKESSINLPEEIINTISESVNKVMDMTYPEKSEILRNLITLILEKGSMELFIEKYIEEVILAFSNSEIKCILIDFTFDKNRSLSSRNNMLLNLIDSIVNDRIPSDSTIIKVLEIGTSKCLKTLFEILTTNEKELMVRHSTMLILFECDVLILNEKAKEIFYLMGEESRIIMHKMIIDSPSEKVYNFGLEKLKEIYGDFVPSEFIMQMLEHPSEQIKGYIANKSDDILNSLGQGNEDLFMYYAKNLLFLPNKVRKNKDDIYEALYNFSNKYKGRICEVEELLLNMGGSNIIKDKEKALVTLAKIRKERVV</sequence>
<evidence type="ECO:0000313" key="1">
    <source>
        <dbReference type="EMBL" id="PPV12649.1"/>
    </source>
</evidence>
<reference evidence="1 2" key="1">
    <citation type="submission" date="2016-01" db="EMBL/GenBank/DDBJ databases">
        <title>Characterization of the Clostridium difficile lineages that are prevalent in Hong Kong and China.</title>
        <authorList>
            <person name="Kwok J.S.-L."/>
            <person name="Lam W.-Y."/>
            <person name="Ip M."/>
            <person name="Chan T.-F."/>
            <person name="Hawkey P.M."/>
            <person name="Tsui S.K.-W."/>
        </authorList>
    </citation>
    <scope>NUCLEOTIDE SEQUENCE [LARGE SCALE GENOMIC DNA]</scope>
    <source>
        <strain evidence="1 2">300064</strain>
    </source>
</reference>
<comment type="caution">
    <text evidence="1">The sequence shown here is derived from an EMBL/GenBank/DDBJ whole genome shotgun (WGS) entry which is preliminary data.</text>
</comment>
<dbReference type="EMBL" id="LRDH01000136">
    <property type="protein sequence ID" value="PPV12649.1"/>
    <property type="molecule type" value="Genomic_DNA"/>
</dbReference>